<dbReference type="EMBL" id="CM042036">
    <property type="protein sequence ID" value="KAI3744242.1"/>
    <property type="molecule type" value="Genomic_DNA"/>
</dbReference>
<proteinExistence type="predicted"/>
<organism evidence="1 2">
    <name type="scientific">Smallanthus sonchifolius</name>
    <dbReference type="NCBI Taxonomy" id="185202"/>
    <lineage>
        <taxon>Eukaryota</taxon>
        <taxon>Viridiplantae</taxon>
        <taxon>Streptophyta</taxon>
        <taxon>Embryophyta</taxon>
        <taxon>Tracheophyta</taxon>
        <taxon>Spermatophyta</taxon>
        <taxon>Magnoliopsida</taxon>
        <taxon>eudicotyledons</taxon>
        <taxon>Gunneridae</taxon>
        <taxon>Pentapetalae</taxon>
        <taxon>asterids</taxon>
        <taxon>campanulids</taxon>
        <taxon>Asterales</taxon>
        <taxon>Asteraceae</taxon>
        <taxon>Asteroideae</taxon>
        <taxon>Heliantheae alliance</taxon>
        <taxon>Millerieae</taxon>
        <taxon>Smallanthus</taxon>
    </lineage>
</organism>
<evidence type="ECO:0000313" key="2">
    <source>
        <dbReference type="Proteomes" id="UP001056120"/>
    </source>
</evidence>
<comment type="caution">
    <text evidence="1">The sequence shown here is derived from an EMBL/GenBank/DDBJ whole genome shotgun (WGS) entry which is preliminary data.</text>
</comment>
<gene>
    <name evidence="1" type="ORF">L1987_57319</name>
</gene>
<name>A0ACB9DCH4_9ASTR</name>
<dbReference type="Proteomes" id="UP001056120">
    <property type="component" value="Linkage Group LG19"/>
</dbReference>
<keyword evidence="2" id="KW-1185">Reference proteome</keyword>
<reference evidence="2" key="1">
    <citation type="journal article" date="2022" name="Mol. Ecol. Resour.">
        <title>The genomes of chicory, endive, great burdock and yacon provide insights into Asteraceae palaeo-polyploidization history and plant inulin production.</title>
        <authorList>
            <person name="Fan W."/>
            <person name="Wang S."/>
            <person name="Wang H."/>
            <person name="Wang A."/>
            <person name="Jiang F."/>
            <person name="Liu H."/>
            <person name="Zhao H."/>
            <person name="Xu D."/>
            <person name="Zhang Y."/>
        </authorList>
    </citation>
    <scope>NUCLEOTIDE SEQUENCE [LARGE SCALE GENOMIC DNA]</scope>
    <source>
        <strain evidence="2">cv. Yunnan</strain>
    </source>
</reference>
<evidence type="ECO:0000313" key="1">
    <source>
        <dbReference type="EMBL" id="KAI3744242.1"/>
    </source>
</evidence>
<reference evidence="1 2" key="2">
    <citation type="journal article" date="2022" name="Mol. Ecol. Resour.">
        <title>The genomes of chicory, endive, great burdock and yacon provide insights into Asteraceae paleo-polyploidization history and plant inulin production.</title>
        <authorList>
            <person name="Fan W."/>
            <person name="Wang S."/>
            <person name="Wang H."/>
            <person name="Wang A."/>
            <person name="Jiang F."/>
            <person name="Liu H."/>
            <person name="Zhao H."/>
            <person name="Xu D."/>
            <person name="Zhang Y."/>
        </authorList>
    </citation>
    <scope>NUCLEOTIDE SEQUENCE [LARGE SCALE GENOMIC DNA]</scope>
    <source>
        <strain evidence="2">cv. Yunnan</strain>
        <tissue evidence="1">Leaves</tissue>
    </source>
</reference>
<sequence>MEAIQRKYKASMFDPKDFISITPDIVLTNILDQLQLRHAVRTDFEVKLAEIAKLENLKILSLFLCNLDKTGPNSILALMGFLPKLQELDLNFLNCKLTEDAAKKRLLTSTTFPYFKTLRLSKVDLGNGIELSYAFQMIRSFPNLQTLEITTSYENAAPRPGICSLEVDYNTMWQQQQLQSVVFRDLKGSENEVCLIKYFLACSPFLKKIVIGLHSRLPYHTHNEKFMFATKLLKLQRASPVVDVNLY</sequence>
<accession>A0ACB9DCH4</accession>
<protein>
    <submittedName>
        <fullName evidence="1">Uncharacterized protein</fullName>
    </submittedName>
</protein>